<evidence type="ECO:0000256" key="2">
    <source>
        <dbReference type="SAM" id="Phobius"/>
    </source>
</evidence>
<keyword evidence="2" id="KW-1133">Transmembrane helix</keyword>
<dbReference type="VEuPathDB" id="PlasmoDB:PVW1_050007700"/>
<dbReference type="Proteomes" id="UP000196402">
    <property type="component" value="Chromosome 5"/>
</dbReference>
<dbReference type="VEuPathDB" id="PlasmoDB:PVX_088780"/>
<evidence type="ECO:0000313" key="3">
    <source>
        <dbReference type="EMBL" id="SCO65758.1"/>
    </source>
</evidence>
<feature type="region of interest" description="Disordered" evidence="1">
    <location>
        <begin position="466"/>
        <end position="491"/>
    </location>
</feature>
<accession>A0A1G4GT36</accession>
<dbReference type="AlphaFoldDB" id="A0A1G4GT36"/>
<keyword evidence="2" id="KW-0472">Membrane</keyword>
<feature type="compositionally biased region" description="Basic and acidic residues" evidence="1">
    <location>
        <begin position="308"/>
        <end position="322"/>
    </location>
</feature>
<gene>
    <name evidence="3" type="ORF">PVT01_050005900</name>
</gene>
<feature type="compositionally biased region" description="Basic and acidic residues" evidence="1">
    <location>
        <begin position="330"/>
        <end position="339"/>
    </location>
</feature>
<sequence>MMYFLFLKDIINFEDIYKNLPSYKFYEKIDENITDTTYDNYCTNVKSLENGKDDLTTFCKKFAKNLKKLPTADNIGKNSHDSCLSVKYWFYYKLNKILETHDYSANREQFINSFINVESKIYNELLKNEKTDKCPIEIKNNFEKEKEEKILYDYFNNYNTIFNCNNSYNDEKCSKYCQYVKEINGKYIENQKKCCGVNYLNCGDYFNCNGKYDPLVLIHKLKCNNIEKVKNLSEKEIRESQENYGNSDLIRSLRYNIFKCNMVNDNAGEPKIGFCSVFPSSKDSFENVDKLPLSEEEDENSRGVEINNGREQETNRGSELEGKSSTSVKNTKEAQCPEDKPIKLSNGKCVEPNVRTTGAIGVQLLNKGPINRVRIRINDITKSYTPSLENANLLDADSADINTLGGIYSMLQSSTSKMIILGVLGLGTIMIFFIYFKFTPFGSWLSRKVLKKKTIAKKHLDTPKQKFSYEASEPRNTNTNRKRINIAYQNR</sequence>
<dbReference type="VEuPathDB" id="PlasmoDB:PVP01_0502700"/>
<dbReference type="Pfam" id="PF05795">
    <property type="entry name" value="Plasmodium_Vir"/>
    <property type="match status" value="1"/>
</dbReference>
<protein>
    <submittedName>
        <fullName evidence="3">VIR protein</fullName>
    </submittedName>
</protein>
<reference evidence="3 4" key="1">
    <citation type="submission" date="2016-07" db="EMBL/GenBank/DDBJ databases">
        <authorList>
            <consortium name="Pathogen Informatics"/>
        </authorList>
    </citation>
    <scope>NUCLEOTIDE SEQUENCE [LARGE SCALE GENOMIC DNA]</scope>
</reference>
<dbReference type="VEuPathDB" id="PlasmoDB:PVPAM_050010200"/>
<dbReference type="EMBL" id="LT615243">
    <property type="protein sequence ID" value="SCO65758.1"/>
    <property type="molecule type" value="Genomic_DNA"/>
</dbReference>
<name>A0A1G4GT36_PLAVI</name>
<evidence type="ECO:0000256" key="1">
    <source>
        <dbReference type="SAM" id="MobiDB-lite"/>
    </source>
</evidence>
<dbReference type="InterPro" id="IPR008780">
    <property type="entry name" value="Plasmodium_Vir"/>
</dbReference>
<organism evidence="3 4">
    <name type="scientific">Plasmodium vivax</name>
    <name type="common">malaria parasite P. vivax</name>
    <dbReference type="NCBI Taxonomy" id="5855"/>
    <lineage>
        <taxon>Eukaryota</taxon>
        <taxon>Sar</taxon>
        <taxon>Alveolata</taxon>
        <taxon>Apicomplexa</taxon>
        <taxon>Aconoidasida</taxon>
        <taxon>Haemosporida</taxon>
        <taxon>Plasmodiidae</taxon>
        <taxon>Plasmodium</taxon>
        <taxon>Plasmodium (Plasmodium)</taxon>
    </lineage>
</organism>
<keyword evidence="2" id="KW-0812">Transmembrane</keyword>
<proteinExistence type="predicted"/>
<evidence type="ECO:0000313" key="4">
    <source>
        <dbReference type="Proteomes" id="UP000196402"/>
    </source>
</evidence>
<feature type="transmembrane region" description="Helical" evidence="2">
    <location>
        <begin position="418"/>
        <end position="438"/>
    </location>
</feature>
<feature type="region of interest" description="Disordered" evidence="1">
    <location>
        <begin position="289"/>
        <end position="339"/>
    </location>
</feature>